<dbReference type="Proteomes" id="UP000186535">
    <property type="component" value="Unassembled WGS sequence"/>
</dbReference>
<protein>
    <submittedName>
        <fullName evidence="2">Uncharacterized protein</fullName>
    </submittedName>
</protein>
<dbReference type="PATRIC" id="fig|1396.448.peg.3185"/>
<keyword evidence="1" id="KW-0472">Membrane</keyword>
<comment type="caution">
    <text evidence="2">The sequence shown here is derived from an EMBL/GenBank/DDBJ whole genome shotgun (WGS) entry which is preliminary data.</text>
</comment>
<evidence type="ECO:0000313" key="3">
    <source>
        <dbReference type="EMBL" id="OKA32557.1"/>
    </source>
</evidence>
<reference evidence="2 4" key="1">
    <citation type="submission" date="2015-12" db="EMBL/GenBank/DDBJ databases">
        <title>Bacillus cereus Group isolate.</title>
        <authorList>
            <person name="Kovac J."/>
        </authorList>
    </citation>
    <scope>NUCLEOTIDE SEQUENCE [LARGE SCALE GENOMIC DNA]</scope>
    <source>
        <strain evidence="2 4">FSL W8-0275</strain>
    </source>
</reference>
<dbReference type="Proteomes" id="UP000075591">
    <property type="component" value="Unassembled WGS sequence"/>
</dbReference>
<keyword evidence="1" id="KW-1133">Transmembrane helix</keyword>
<evidence type="ECO:0000313" key="5">
    <source>
        <dbReference type="Proteomes" id="UP000186535"/>
    </source>
</evidence>
<dbReference type="EMBL" id="LOMT01000101">
    <property type="protein sequence ID" value="KXX95522.1"/>
    <property type="molecule type" value="Genomic_DNA"/>
</dbReference>
<accession>A0A150B2J2</accession>
<reference evidence="3 5" key="2">
    <citation type="submission" date="2016-11" db="EMBL/GenBank/DDBJ databases">
        <title>Identification of Bacillus cereus isolated from egg-white.</title>
        <authorList>
            <person name="Soni A."/>
            <person name="Oey I."/>
            <person name="Silcock P."/>
            <person name="Bremer P."/>
        </authorList>
    </citation>
    <scope>NUCLEOTIDE SEQUENCE [LARGE SCALE GENOMIC DNA]</scope>
    <source>
        <strain evidence="3 5">NZAS03</strain>
    </source>
</reference>
<sequence>MNKNNLWIALVLSFLIVAPFYWFLPNTSLFLVIIDTLIKFTLYFLGIFLTLNLIKYLKNQTNHQKQVIKLLNEIKNTINHKEK</sequence>
<evidence type="ECO:0000313" key="4">
    <source>
        <dbReference type="Proteomes" id="UP000075591"/>
    </source>
</evidence>
<feature type="transmembrane region" description="Helical" evidence="1">
    <location>
        <begin position="30"/>
        <end position="54"/>
    </location>
</feature>
<dbReference type="AlphaFoldDB" id="A0A150B2J2"/>
<dbReference type="EMBL" id="MPON01000020">
    <property type="protein sequence ID" value="OKA32557.1"/>
    <property type="molecule type" value="Genomic_DNA"/>
</dbReference>
<name>A0A150B2J2_BACCE</name>
<feature type="transmembrane region" description="Helical" evidence="1">
    <location>
        <begin position="7"/>
        <end position="24"/>
    </location>
</feature>
<evidence type="ECO:0000256" key="1">
    <source>
        <dbReference type="SAM" id="Phobius"/>
    </source>
</evidence>
<proteinExistence type="predicted"/>
<organism evidence="2 4">
    <name type="scientific">Bacillus cereus</name>
    <dbReference type="NCBI Taxonomy" id="1396"/>
    <lineage>
        <taxon>Bacteria</taxon>
        <taxon>Bacillati</taxon>
        <taxon>Bacillota</taxon>
        <taxon>Bacilli</taxon>
        <taxon>Bacillales</taxon>
        <taxon>Bacillaceae</taxon>
        <taxon>Bacillus</taxon>
        <taxon>Bacillus cereus group</taxon>
    </lineage>
</organism>
<evidence type="ECO:0000313" key="2">
    <source>
        <dbReference type="EMBL" id="KXX95522.1"/>
    </source>
</evidence>
<gene>
    <name evidence="2" type="ORF">AT274_04120</name>
    <name evidence="3" type="ORF">BJR07_27600</name>
</gene>
<keyword evidence="1" id="KW-0812">Transmembrane</keyword>